<evidence type="ECO:0000259" key="1">
    <source>
        <dbReference type="Pfam" id="PF07596"/>
    </source>
</evidence>
<dbReference type="SUPFAM" id="SSF54523">
    <property type="entry name" value="Pili subunits"/>
    <property type="match status" value="1"/>
</dbReference>
<dbReference type="Proteomes" id="UP000676194">
    <property type="component" value="Chromosome"/>
</dbReference>
<dbReference type="InterPro" id="IPR011453">
    <property type="entry name" value="DUF1559"/>
</dbReference>
<dbReference type="RefSeq" id="WP_213495246.1">
    <property type="nucleotide sequence ID" value="NZ_CP074694.1"/>
</dbReference>
<protein>
    <submittedName>
        <fullName evidence="2">DUF1559 domain-containing protein</fullName>
    </submittedName>
</protein>
<accession>A0A8E6B388</accession>
<dbReference type="AlphaFoldDB" id="A0A8E6B388"/>
<gene>
    <name evidence="2" type="ORF">KIH39_21340</name>
</gene>
<dbReference type="Pfam" id="PF07963">
    <property type="entry name" value="N_methyl"/>
    <property type="match status" value="1"/>
</dbReference>
<sequence>MPRRTAFTLIELLVVIAIIAILIGLLLPAVQKVRAAAARMQCANNLHQIGLAIHNYESALGVFPRYRQCDTSGGVDANCYSITSATIWTGPKEVWWAPYDNRPSPSTTTNAVGTVNPDNTYTNGGYPAGTLWPYIEGNQKIFKCPLGFDPTSGLSYQCSYGMNYVSGGPNGKSLLLLTNGNGTSNILIVWDHGKTPGCADSTHAATPTNPRGPWPFPDTTNPKTHYPDERHINTFNVLYCDGHATTMTQAGLTEVGPVQFLTNGSSPSYP</sequence>
<evidence type="ECO:0000313" key="2">
    <source>
        <dbReference type="EMBL" id="QVL31365.1"/>
    </source>
</evidence>
<dbReference type="EMBL" id="CP074694">
    <property type="protein sequence ID" value="QVL31365.1"/>
    <property type="molecule type" value="Genomic_DNA"/>
</dbReference>
<dbReference type="Pfam" id="PF07596">
    <property type="entry name" value="SBP_bac_10"/>
    <property type="match status" value="1"/>
</dbReference>
<dbReference type="InterPro" id="IPR045584">
    <property type="entry name" value="Pilin-like"/>
</dbReference>
<feature type="domain" description="DUF1559" evidence="1">
    <location>
        <begin position="31"/>
        <end position="79"/>
    </location>
</feature>
<evidence type="ECO:0000313" key="3">
    <source>
        <dbReference type="Proteomes" id="UP000676194"/>
    </source>
</evidence>
<name>A0A8E6B388_9BACT</name>
<dbReference type="PANTHER" id="PTHR30093:SF2">
    <property type="entry name" value="TYPE II SECRETION SYSTEM PROTEIN H"/>
    <property type="match status" value="1"/>
</dbReference>
<dbReference type="InterPro" id="IPR012902">
    <property type="entry name" value="N_methyl_site"/>
</dbReference>
<keyword evidence="3" id="KW-1185">Reference proteome</keyword>
<dbReference type="Gene3D" id="3.30.700.10">
    <property type="entry name" value="Glycoprotein, Type 4 Pilin"/>
    <property type="match status" value="1"/>
</dbReference>
<dbReference type="KEGG" id="tsph:KIH39_21340"/>
<dbReference type="NCBIfam" id="TIGR02532">
    <property type="entry name" value="IV_pilin_GFxxxE"/>
    <property type="match status" value="1"/>
</dbReference>
<proteinExistence type="predicted"/>
<reference evidence="2" key="1">
    <citation type="submission" date="2021-05" db="EMBL/GenBank/DDBJ databases">
        <title>Complete genome sequence of the cellulolytic planctomycete Telmatocola sphagniphila SP2T and characterization of the first cellulase from planctomycetes.</title>
        <authorList>
            <person name="Rakitin A.L."/>
            <person name="Beletsky A.V."/>
            <person name="Naumoff D.G."/>
            <person name="Kulichevskaya I.S."/>
            <person name="Mardanov A.V."/>
            <person name="Ravin N.V."/>
            <person name="Dedysh S.N."/>
        </authorList>
    </citation>
    <scope>NUCLEOTIDE SEQUENCE</scope>
    <source>
        <strain evidence="2">SP2T</strain>
    </source>
</reference>
<dbReference type="PANTHER" id="PTHR30093">
    <property type="entry name" value="GENERAL SECRETION PATHWAY PROTEIN G"/>
    <property type="match status" value="1"/>
</dbReference>
<organism evidence="2 3">
    <name type="scientific">Telmatocola sphagniphila</name>
    <dbReference type="NCBI Taxonomy" id="1123043"/>
    <lineage>
        <taxon>Bacteria</taxon>
        <taxon>Pseudomonadati</taxon>
        <taxon>Planctomycetota</taxon>
        <taxon>Planctomycetia</taxon>
        <taxon>Gemmatales</taxon>
        <taxon>Gemmataceae</taxon>
    </lineage>
</organism>